<dbReference type="PROSITE" id="PS50234">
    <property type="entry name" value="VWFA"/>
    <property type="match status" value="1"/>
</dbReference>
<dbReference type="CDD" id="cd00198">
    <property type="entry name" value="vWFA"/>
    <property type="match status" value="1"/>
</dbReference>
<evidence type="ECO:0000313" key="4">
    <source>
        <dbReference type="EMBL" id="RGE84991.1"/>
    </source>
</evidence>
<keyword evidence="2" id="KW-0732">Signal</keyword>
<gene>
    <name evidence="4" type="ORF">DW016_13945</name>
</gene>
<dbReference type="InterPro" id="IPR036465">
    <property type="entry name" value="vWFA_dom_sf"/>
</dbReference>
<dbReference type="SUPFAM" id="SSF53300">
    <property type="entry name" value="vWA-like"/>
    <property type="match status" value="1"/>
</dbReference>
<dbReference type="RefSeq" id="WP_117493798.1">
    <property type="nucleotide sequence ID" value="NZ_CAUAFM010000011.1"/>
</dbReference>
<dbReference type="OrthoDB" id="9816455at2"/>
<comment type="caution">
    <text evidence="4">The sequence shown here is derived from an EMBL/GenBank/DDBJ whole genome shotgun (WGS) entry which is preliminary data.</text>
</comment>
<dbReference type="Pfam" id="PF00092">
    <property type="entry name" value="VWA"/>
    <property type="match status" value="1"/>
</dbReference>
<dbReference type="EMBL" id="QVLX01000010">
    <property type="protein sequence ID" value="RGE84991.1"/>
    <property type="molecule type" value="Genomic_DNA"/>
</dbReference>
<dbReference type="Gene3D" id="3.40.50.410">
    <property type="entry name" value="von Willebrand factor, type A domain"/>
    <property type="match status" value="1"/>
</dbReference>
<protein>
    <submittedName>
        <fullName evidence="4">VWA domain-containing protein</fullName>
    </submittedName>
</protein>
<dbReference type="SUPFAM" id="SSF49478">
    <property type="entry name" value="Cna protein B-type domain"/>
    <property type="match status" value="1"/>
</dbReference>
<reference evidence="4 5" key="1">
    <citation type="submission" date="2018-08" db="EMBL/GenBank/DDBJ databases">
        <title>A genome reference for cultivated species of the human gut microbiota.</title>
        <authorList>
            <person name="Zou Y."/>
            <person name="Xue W."/>
            <person name="Luo G."/>
        </authorList>
    </citation>
    <scope>NUCLEOTIDE SEQUENCE [LARGE SCALE GENOMIC DNA]</scope>
    <source>
        <strain evidence="4 5">AF37-2AT</strain>
    </source>
</reference>
<keyword evidence="5" id="KW-1185">Reference proteome</keyword>
<feature type="signal peptide" evidence="2">
    <location>
        <begin position="1"/>
        <end position="27"/>
    </location>
</feature>
<name>A0A3E3JYU4_9FIRM</name>
<evidence type="ECO:0000256" key="1">
    <source>
        <dbReference type="SAM" id="MobiDB-lite"/>
    </source>
</evidence>
<dbReference type="AlphaFoldDB" id="A0A3E3JYU4"/>
<evidence type="ECO:0000313" key="5">
    <source>
        <dbReference type="Proteomes" id="UP000261080"/>
    </source>
</evidence>
<dbReference type="Pfam" id="PF17802">
    <property type="entry name" value="SpaA"/>
    <property type="match status" value="1"/>
</dbReference>
<proteinExistence type="predicted"/>
<feature type="chain" id="PRO_5017736939" evidence="2">
    <location>
        <begin position="28"/>
        <end position="1077"/>
    </location>
</feature>
<evidence type="ECO:0000256" key="2">
    <source>
        <dbReference type="SAM" id="SignalP"/>
    </source>
</evidence>
<accession>A0A3E3JYU4</accession>
<evidence type="ECO:0000259" key="3">
    <source>
        <dbReference type="PROSITE" id="PS50234"/>
    </source>
</evidence>
<feature type="domain" description="VWFA" evidence="3">
    <location>
        <begin position="492"/>
        <end position="673"/>
    </location>
</feature>
<dbReference type="Proteomes" id="UP000261080">
    <property type="component" value="Unassembled WGS sequence"/>
</dbReference>
<dbReference type="InterPro" id="IPR041033">
    <property type="entry name" value="SpaA_PFL_dom_1"/>
</dbReference>
<feature type="compositionally biased region" description="Low complexity" evidence="1">
    <location>
        <begin position="31"/>
        <end position="42"/>
    </location>
</feature>
<dbReference type="InterPro" id="IPR002035">
    <property type="entry name" value="VWF_A"/>
</dbReference>
<sequence>MKGKLKCVIALILCMSLMFGTSLSTLADTETTGQATTQTEETASVEGAKETKEADGQEESQEQQQTEQDETLPNKQKIQSKVKQYPEYINSQQVGQEYGHPHQSVIGTDFRIENGKYICIWTADHEPPAYGPRNQHYVKILDQTKDIYAISAIRCDLYGGETPGETYYPVYYMNAETDKSYLKDPMFESVKKNQKPTKVSDIEETNNLTNGYWTLGTYDGKIETESDLAKVTDTNRKVKPEEQKIVTQTIFIWHEEEQKISDFTFQKMDDKTKQPMQGVEFQLFASKEDGELGELIIEVKSDESGKVIFKNLKAGTYYIKETAPNGYMGSANLQWKLVIDETGTGKLYNVNGTEIKAFGDNEYPIIENYSVQQHLRTQKTASLVDWKKRIYKIDLYAWHDVQVDIPANIVLTVDISGSMPWMLETPSGGKVTIQDIRDGNDYNLQTGGNGWDDYKYYYFDSGEKEYKPIGFNSKDNNWHIIKSKSNGEKTWDTTAIKKGTEVYIRGKDDRTKLNAMLDSIDAFVNKLKASSPNSNIAIVPFAGEVYYADTSLQNISSYDLSDFKRKLVLHGDTNQGAGISAATKLLKNSNNTNPNYIVLFTDGAQTKGEAEDAAGAAKQAGISIFAAGLYNEKNAATQEEVLKKWASKDPEDGSSYAYTATTPEGLEAAFSEIFAEINLSIKNTVIKDIVDTNRFDIVTDSSGEILATNGAYGHNGKLNGSTITWDGVSIGYSDSEENAWHQTIYIKAKNSYIGGNGVTTNLQGSGVTASGVSVSFPQPKVNVLIRYTLQDAEDTVFAGEVLEKYFDSKKDQLITPKYDDKSFDMTSDVNITVSYYYDAECTQPVEANGKADGSEDALRAQYPAEDTTYYVEVQVTPTGTAVSGMESNPDDCLTAINTAKNGAVCTTAKYEIKVVTGSIQITKELEENAKKDATFTFEITKTDDNTKWYRAIYIRAGAKSGKAEILSGLPKGQYNIRELSTIRYKNTKVEQDQNTSCPIQIEGTNTNVYIGCESAKYPSMTDLSAKHVGLTFTNQYNENGKLVDSDAFLNRAVKDENGWHFEQVSISKEVLKDKNRA</sequence>
<dbReference type="Gene3D" id="2.60.40.10">
    <property type="entry name" value="Immunoglobulins"/>
    <property type="match status" value="1"/>
</dbReference>
<dbReference type="SMART" id="SM00327">
    <property type="entry name" value="VWA"/>
    <property type="match status" value="1"/>
</dbReference>
<organism evidence="4 5">
    <name type="scientific">Sellimonas intestinalis</name>
    <dbReference type="NCBI Taxonomy" id="1653434"/>
    <lineage>
        <taxon>Bacteria</taxon>
        <taxon>Bacillati</taxon>
        <taxon>Bacillota</taxon>
        <taxon>Clostridia</taxon>
        <taxon>Lachnospirales</taxon>
        <taxon>Lachnospiraceae</taxon>
        <taxon>Sellimonas</taxon>
    </lineage>
</organism>
<dbReference type="InterPro" id="IPR013783">
    <property type="entry name" value="Ig-like_fold"/>
</dbReference>
<feature type="region of interest" description="Disordered" evidence="1">
    <location>
        <begin position="31"/>
        <end position="77"/>
    </location>
</feature>